<comment type="caution">
    <text evidence="2">The sequence shown here is derived from an EMBL/GenBank/DDBJ whole genome shotgun (WGS) entry which is preliminary data.</text>
</comment>
<evidence type="ECO:0000313" key="3">
    <source>
        <dbReference type="Proteomes" id="UP001595735"/>
    </source>
</evidence>
<feature type="chain" id="PRO_5047460225" evidence="1">
    <location>
        <begin position="19"/>
        <end position="333"/>
    </location>
</feature>
<accession>A0ABV7XYT7</accession>
<proteinExistence type="predicted"/>
<gene>
    <name evidence="2" type="ORF">ACFONJ_19525</name>
</gene>
<name>A0ABV7XYT7_9FLAO</name>
<feature type="signal peptide" evidence="1">
    <location>
        <begin position="1"/>
        <end position="18"/>
    </location>
</feature>
<reference evidence="3" key="1">
    <citation type="journal article" date="2019" name="Int. J. Syst. Evol. Microbiol.">
        <title>The Global Catalogue of Microorganisms (GCM) 10K type strain sequencing project: providing services to taxonomists for standard genome sequencing and annotation.</title>
        <authorList>
            <consortium name="The Broad Institute Genomics Platform"/>
            <consortium name="The Broad Institute Genome Sequencing Center for Infectious Disease"/>
            <person name="Wu L."/>
            <person name="Ma J."/>
        </authorList>
    </citation>
    <scope>NUCLEOTIDE SEQUENCE [LARGE SCALE GENOMIC DNA]</scope>
    <source>
        <strain evidence="3">CECT 7798</strain>
    </source>
</reference>
<evidence type="ECO:0000256" key="1">
    <source>
        <dbReference type="SAM" id="SignalP"/>
    </source>
</evidence>
<dbReference type="Proteomes" id="UP001595735">
    <property type="component" value="Unassembled WGS sequence"/>
</dbReference>
<protein>
    <submittedName>
        <fullName evidence="2">Uncharacterized protein</fullName>
    </submittedName>
</protein>
<keyword evidence="3" id="KW-1185">Reference proteome</keyword>
<dbReference type="EMBL" id="JBHRYO010000002">
    <property type="protein sequence ID" value="MFC3758173.1"/>
    <property type="molecule type" value="Genomic_DNA"/>
</dbReference>
<dbReference type="RefSeq" id="WP_290299871.1">
    <property type="nucleotide sequence ID" value="NZ_JAUFQR010000001.1"/>
</dbReference>
<evidence type="ECO:0000313" key="2">
    <source>
        <dbReference type="EMBL" id="MFC3758173.1"/>
    </source>
</evidence>
<sequence length="333" mass="39071">MKLLSILTIIISFATCGACQKTTNNPNIKSQNMNINYSESKKIYSKKIKEDLTIEFFRKESNQDFIWELYIITPKKKENIKKILIKKDEIKKSSGFAHGIREGYQEKLNVLDALLNDSQNELIVLFDKFGQIDIHIFKLNIDFNSNQFENTIHIKNYTFLPMDTQLKGEKFQDFKLENGTYHLLLLPESNYNTYLFYDINNDAVKELIFNVSDSQKNAVSIKEDSQSPIIHANYNTKNIVEGILKDVVQKSPFKNNTFNYHYNIENIWSKKSYEESKQHLGNQFFFIDINGKAKIMMYDGARSWYISDYNYLLYKDKNAKNIDNIIEKIKLSP</sequence>
<keyword evidence="1" id="KW-0732">Signal</keyword>
<organism evidence="2 3">
    <name type="scientific">Chryseobacterium tructae</name>
    <dbReference type="NCBI Taxonomy" id="1037380"/>
    <lineage>
        <taxon>Bacteria</taxon>
        <taxon>Pseudomonadati</taxon>
        <taxon>Bacteroidota</taxon>
        <taxon>Flavobacteriia</taxon>
        <taxon>Flavobacteriales</taxon>
        <taxon>Weeksellaceae</taxon>
        <taxon>Chryseobacterium group</taxon>
        <taxon>Chryseobacterium</taxon>
    </lineage>
</organism>